<organism evidence="1 2">
    <name type="scientific">Enterovibrio gelatinilyticus</name>
    <dbReference type="NCBI Taxonomy" id="2899819"/>
    <lineage>
        <taxon>Bacteria</taxon>
        <taxon>Pseudomonadati</taxon>
        <taxon>Pseudomonadota</taxon>
        <taxon>Gammaproteobacteria</taxon>
        <taxon>Vibrionales</taxon>
        <taxon>Vibrionaceae</taxon>
        <taxon>Enterovibrio</taxon>
    </lineage>
</organism>
<proteinExistence type="predicted"/>
<evidence type="ECO:0000313" key="1">
    <source>
        <dbReference type="EMBL" id="MDD1796366.1"/>
    </source>
</evidence>
<reference evidence="1" key="1">
    <citation type="submission" date="2021-12" db="EMBL/GenBank/DDBJ databases">
        <title>Enterovibrio ZSDZ35 sp. nov. and Enterovibrio ZSDZ42 sp. nov., isolated from coastal seawater in Qingdao.</title>
        <authorList>
            <person name="Zhang P."/>
        </authorList>
    </citation>
    <scope>NUCLEOTIDE SEQUENCE</scope>
    <source>
        <strain evidence="1">ZSDZ42</strain>
    </source>
</reference>
<evidence type="ECO:0000313" key="2">
    <source>
        <dbReference type="Proteomes" id="UP001149400"/>
    </source>
</evidence>
<protein>
    <submittedName>
        <fullName evidence="1">Uncharacterized protein</fullName>
    </submittedName>
</protein>
<keyword evidence="2" id="KW-1185">Reference proteome</keyword>
<comment type="caution">
    <text evidence="1">The sequence shown here is derived from an EMBL/GenBank/DDBJ whole genome shotgun (WGS) entry which is preliminary data.</text>
</comment>
<sequence>MSYSSEDVSDLKSNLSSYPGIDYLGDVKAYDGEILSYWRPTIGLYNGFAQIDIKGDFSEIASQASRLLWNKINEFSSGDIELLSSIDSFENWISIRVENGVNIVDAFELYEESPEFVAIDKDRKYLIAIHSENISNHTDQLLLYFYKLEKNGDSSIGFINHK</sequence>
<dbReference type="EMBL" id="JAJUBC010000056">
    <property type="protein sequence ID" value="MDD1796366.1"/>
    <property type="molecule type" value="Genomic_DNA"/>
</dbReference>
<dbReference type="RefSeq" id="WP_274167093.1">
    <property type="nucleotide sequence ID" value="NZ_JAJUBC010000056.1"/>
</dbReference>
<name>A0ABT5R7X9_9GAMM</name>
<dbReference type="Proteomes" id="UP001149400">
    <property type="component" value="Unassembled WGS sequence"/>
</dbReference>
<accession>A0ABT5R7X9</accession>
<gene>
    <name evidence="1" type="ORF">LRP50_24915</name>
</gene>